<dbReference type="InterPro" id="IPR037066">
    <property type="entry name" value="Plug_dom_sf"/>
</dbReference>
<dbReference type="OrthoDB" id="9768177at2"/>
<dbReference type="STRING" id="1285928.SAMN04487894_1311"/>
<evidence type="ECO:0000256" key="4">
    <source>
        <dbReference type="ARBA" id="ARBA00022692"/>
    </source>
</evidence>
<name>A0A1G7BKP8_NIADE</name>
<dbReference type="InterPro" id="IPR023996">
    <property type="entry name" value="TonB-dep_OMP_SusC/RagA"/>
</dbReference>
<dbReference type="Pfam" id="PF07715">
    <property type="entry name" value="Plug"/>
    <property type="match status" value="1"/>
</dbReference>
<dbReference type="InterPro" id="IPR039426">
    <property type="entry name" value="TonB-dep_rcpt-like"/>
</dbReference>
<dbReference type="NCBIfam" id="TIGR04057">
    <property type="entry name" value="SusC_RagA_signa"/>
    <property type="match status" value="1"/>
</dbReference>
<dbReference type="SUPFAM" id="SSF49464">
    <property type="entry name" value="Carboxypeptidase regulatory domain-like"/>
    <property type="match status" value="1"/>
</dbReference>
<dbReference type="Proteomes" id="UP000198757">
    <property type="component" value="Unassembled WGS sequence"/>
</dbReference>
<dbReference type="Pfam" id="PF13715">
    <property type="entry name" value="CarbopepD_reg_2"/>
    <property type="match status" value="1"/>
</dbReference>
<dbReference type="PROSITE" id="PS52016">
    <property type="entry name" value="TONB_DEPENDENT_REC_3"/>
    <property type="match status" value="1"/>
</dbReference>
<feature type="domain" description="TonB-dependent receptor plug" evidence="8">
    <location>
        <begin position="122"/>
        <end position="228"/>
    </location>
</feature>
<keyword evidence="6 7" id="KW-0998">Cell outer membrane</keyword>
<evidence type="ECO:0000313" key="10">
    <source>
        <dbReference type="Proteomes" id="UP000198757"/>
    </source>
</evidence>
<dbReference type="SUPFAM" id="SSF56935">
    <property type="entry name" value="Porins"/>
    <property type="match status" value="1"/>
</dbReference>
<evidence type="ECO:0000313" key="9">
    <source>
        <dbReference type="EMBL" id="SDE27664.1"/>
    </source>
</evidence>
<dbReference type="AlphaFoldDB" id="A0A1G7BKP8"/>
<keyword evidence="4 7" id="KW-0812">Transmembrane</keyword>
<evidence type="ECO:0000256" key="7">
    <source>
        <dbReference type="PROSITE-ProRule" id="PRU01360"/>
    </source>
</evidence>
<keyword evidence="3 7" id="KW-1134">Transmembrane beta strand</keyword>
<evidence type="ECO:0000256" key="2">
    <source>
        <dbReference type="ARBA" id="ARBA00022448"/>
    </source>
</evidence>
<evidence type="ECO:0000256" key="3">
    <source>
        <dbReference type="ARBA" id="ARBA00022452"/>
    </source>
</evidence>
<dbReference type="Gene3D" id="2.40.170.20">
    <property type="entry name" value="TonB-dependent receptor, beta-barrel domain"/>
    <property type="match status" value="1"/>
</dbReference>
<sequence length="1046" mass="117263">MHSCRNWIIVFMTLIGVWNARSVLGQGGRWAVTGVVTNQSGTPVPGVTVLIKGTSTGTVTNQKGAFTINVPEGPNTILEFSSTGYQRQEKEVSGNAKIDVTLATETLGMDEVVVIGYGTAKRKDVTGAVASVQATKLEKEAPRSVQDLLRGNAAGLIIGQGNSAKADADLLVRGSGTLKASSSPLNVLDGVIFDGSFADLNPNDIQSIDILKDASATAVYGARAANGVVLITTKKGISGKPRITFNSNVGFVENANMPRVMNGPEFLQWRYDYEVGRRTSAYLQQYPEMFIDPRKLTNVKPLDWYNYDQKTPATSVTEEQLLRSWLARLDLKSPEIDNYINNKVTNWQDLVFQRGFQQDYTAAISNKNENSSYYFSVNHVDRKGIIVGDRFKDFRTRLNLESKVASFLKIGANTNFSIRNEGFLQADWAQMTAISPYGSNNIGDTSVLPLYQRLPTSDATPVNPFYDNLYRDRKDQTSSINSSLYAIVSLPYGFELQTNYTPTLIWHEYYNHESSKNIAWTATGGSSERKFEKTFNWQIDNVLRWKKRYGIHNFEVTFLQNAEKGQYWQTDATGTAYSPSDILGYHRLQAATVPHASSNDTYKTGDALMGRLFYSLKDRYMLTASIRRDGYSAFGARNPRATFPALAFAWDLSGEKFMKSTGSWLDYLKLRLSWGQNGNRDISDQYSALSNMTSALHPYINQSGVVYLASQLYVSRMANLDLQWEAKESYNIGVDFSVLNRRLSGSIDAYTAITKNLLVDRSLPPVVAFTSVAANLGQMSNKGFEASINGIIIQKKDFDWSSGFIFMLNRRKILRLYGNMVDIKDANGNVIGQKEADDLTKGWFIGEDPDRYWSYERVGVWQANEAGAAARYGNQPGDFKYKDQNGDSVLTNADKIFQGYTTPRYRWSWRNDLNYKRLTLSLFVYANWGEYGTFNRAANSNSFPDRTTDYMQPRWTVDNPINDYARIGSKNLGNNYVNQSFIRLDNIALSYAVPQSWLTAIKAQSLRISASVRNALYWSPHWKFGDTESGGAPTPRTYNLSLNLTL</sequence>
<keyword evidence="2 7" id="KW-0813">Transport</keyword>
<dbReference type="InterPro" id="IPR012910">
    <property type="entry name" value="Plug_dom"/>
</dbReference>
<dbReference type="GO" id="GO:0009279">
    <property type="term" value="C:cell outer membrane"/>
    <property type="evidence" value="ECO:0007669"/>
    <property type="project" value="UniProtKB-SubCell"/>
</dbReference>
<dbReference type="InterPro" id="IPR008969">
    <property type="entry name" value="CarboxyPept-like_regulatory"/>
</dbReference>
<dbReference type="InterPro" id="IPR023997">
    <property type="entry name" value="TonB-dep_OMP_SusC/RagA_CS"/>
</dbReference>
<dbReference type="Gene3D" id="2.60.40.1120">
    <property type="entry name" value="Carboxypeptidase-like, regulatory domain"/>
    <property type="match status" value="1"/>
</dbReference>
<accession>A0A1G7BKP8</accession>
<dbReference type="Gene3D" id="2.170.130.10">
    <property type="entry name" value="TonB-dependent receptor, plug domain"/>
    <property type="match status" value="1"/>
</dbReference>
<dbReference type="NCBIfam" id="TIGR04056">
    <property type="entry name" value="OMP_RagA_SusC"/>
    <property type="match status" value="1"/>
</dbReference>
<comment type="similarity">
    <text evidence="7">Belongs to the TonB-dependent receptor family.</text>
</comment>
<evidence type="ECO:0000259" key="8">
    <source>
        <dbReference type="Pfam" id="PF07715"/>
    </source>
</evidence>
<gene>
    <name evidence="9" type="ORF">SAMN04487894_1311</name>
</gene>
<keyword evidence="5 7" id="KW-0472">Membrane</keyword>
<protein>
    <submittedName>
        <fullName evidence="9">TonB-linked outer membrane protein, SusC/RagA family</fullName>
    </submittedName>
</protein>
<dbReference type="InterPro" id="IPR036942">
    <property type="entry name" value="Beta-barrel_TonB_sf"/>
</dbReference>
<proteinExistence type="inferred from homology"/>
<evidence type="ECO:0000256" key="6">
    <source>
        <dbReference type="ARBA" id="ARBA00023237"/>
    </source>
</evidence>
<dbReference type="EMBL" id="FMZO01000031">
    <property type="protein sequence ID" value="SDE27664.1"/>
    <property type="molecule type" value="Genomic_DNA"/>
</dbReference>
<evidence type="ECO:0000256" key="1">
    <source>
        <dbReference type="ARBA" id="ARBA00004571"/>
    </source>
</evidence>
<reference evidence="10" key="1">
    <citation type="submission" date="2016-10" db="EMBL/GenBank/DDBJ databases">
        <authorList>
            <person name="Varghese N."/>
            <person name="Submissions S."/>
        </authorList>
    </citation>
    <scope>NUCLEOTIDE SEQUENCE [LARGE SCALE GENOMIC DNA]</scope>
    <source>
        <strain evidence="10">DSM 25811 / CCM 8410 / LMG 26954 / E90</strain>
    </source>
</reference>
<organism evidence="9 10">
    <name type="scientific">Niabella drilacis (strain DSM 25811 / CCM 8410 / CCUG 62505 / LMG 26954 / E90)</name>
    <dbReference type="NCBI Taxonomy" id="1285928"/>
    <lineage>
        <taxon>Bacteria</taxon>
        <taxon>Pseudomonadati</taxon>
        <taxon>Bacteroidota</taxon>
        <taxon>Chitinophagia</taxon>
        <taxon>Chitinophagales</taxon>
        <taxon>Chitinophagaceae</taxon>
        <taxon>Niabella</taxon>
    </lineage>
</organism>
<keyword evidence="10" id="KW-1185">Reference proteome</keyword>
<comment type="subcellular location">
    <subcellularLocation>
        <location evidence="1 7">Cell outer membrane</location>
        <topology evidence="1 7">Multi-pass membrane protein</topology>
    </subcellularLocation>
</comment>
<evidence type="ECO:0000256" key="5">
    <source>
        <dbReference type="ARBA" id="ARBA00023136"/>
    </source>
</evidence>